<comment type="caution">
    <text evidence="2">The sequence shown here is derived from an EMBL/GenBank/DDBJ whole genome shotgun (WGS) entry which is preliminary data.</text>
</comment>
<dbReference type="AlphaFoldDB" id="A0A9Q1CMK4"/>
<organism evidence="2 3">
    <name type="scientific">Holothuria leucospilota</name>
    <name type="common">Black long sea cucumber</name>
    <name type="synonym">Mertensiothuria leucospilota</name>
    <dbReference type="NCBI Taxonomy" id="206669"/>
    <lineage>
        <taxon>Eukaryota</taxon>
        <taxon>Metazoa</taxon>
        <taxon>Echinodermata</taxon>
        <taxon>Eleutherozoa</taxon>
        <taxon>Echinozoa</taxon>
        <taxon>Holothuroidea</taxon>
        <taxon>Aspidochirotacea</taxon>
        <taxon>Aspidochirotida</taxon>
        <taxon>Holothuriidae</taxon>
        <taxon>Holothuria</taxon>
    </lineage>
</organism>
<keyword evidence="3" id="KW-1185">Reference proteome</keyword>
<sequence>MEMAAKNTKEFRVTITSISARINSHKSYHRSQKSNQGRGKAQGRKEPSFHGCNGSHSPNDCTFKNAECYNCHSKGHIGAAYKSRLRNKGKDGRKP</sequence>
<evidence type="ECO:0000313" key="3">
    <source>
        <dbReference type="Proteomes" id="UP001152320"/>
    </source>
</evidence>
<accession>A0A9Q1CMK4</accession>
<dbReference type="OrthoDB" id="5914029at2759"/>
<name>A0A9Q1CMK4_HOLLE</name>
<evidence type="ECO:0000256" key="1">
    <source>
        <dbReference type="SAM" id="MobiDB-lite"/>
    </source>
</evidence>
<feature type="compositionally biased region" description="Basic residues" evidence="1">
    <location>
        <begin position="23"/>
        <end position="32"/>
    </location>
</feature>
<feature type="region of interest" description="Disordered" evidence="1">
    <location>
        <begin position="22"/>
        <end position="55"/>
    </location>
</feature>
<protein>
    <submittedName>
        <fullName evidence="2">Uncharacterized protein</fullName>
    </submittedName>
</protein>
<dbReference type="EMBL" id="JAIZAY010000001">
    <property type="protein sequence ID" value="KAJ8047988.1"/>
    <property type="molecule type" value="Genomic_DNA"/>
</dbReference>
<reference evidence="2" key="1">
    <citation type="submission" date="2021-10" db="EMBL/GenBank/DDBJ databases">
        <title>Tropical sea cucumber genome reveals ecological adaptation and Cuvierian tubules defense mechanism.</title>
        <authorList>
            <person name="Chen T."/>
        </authorList>
    </citation>
    <scope>NUCLEOTIDE SEQUENCE</scope>
    <source>
        <strain evidence="2">Nanhai2018</strain>
        <tissue evidence="2">Muscle</tissue>
    </source>
</reference>
<evidence type="ECO:0000313" key="2">
    <source>
        <dbReference type="EMBL" id="KAJ8047988.1"/>
    </source>
</evidence>
<proteinExistence type="predicted"/>
<gene>
    <name evidence="2" type="ORF">HOLleu_00127</name>
</gene>
<dbReference type="Proteomes" id="UP001152320">
    <property type="component" value="Chromosome 1"/>
</dbReference>